<dbReference type="PANTHER" id="PTHR21083">
    <property type="entry name" value="TWISTER"/>
    <property type="match status" value="1"/>
</dbReference>
<protein>
    <submittedName>
        <fullName evidence="4">Twister-like protein</fullName>
    </submittedName>
</protein>
<evidence type="ECO:0000259" key="3">
    <source>
        <dbReference type="Pfam" id="PF18201"/>
    </source>
</evidence>
<dbReference type="GO" id="GO:0045505">
    <property type="term" value="F:dynein intermediate chain binding"/>
    <property type="evidence" value="ECO:0007669"/>
    <property type="project" value="TreeGrafter"/>
</dbReference>
<dbReference type="GO" id="GO:0005737">
    <property type="term" value="C:cytoplasm"/>
    <property type="evidence" value="ECO:0007669"/>
    <property type="project" value="TreeGrafter"/>
</dbReference>
<dbReference type="Pfam" id="PF18201">
    <property type="entry name" value="PIH1_CS"/>
    <property type="match status" value="1"/>
</dbReference>
<name>A0A061REL4_9CHLO</name>
<dbReference type="AlphaFoldDB" id="A0A061REL4"/>
<comment type="similarity">
    <text evidence="1">Belongs to the PIH1 family.</text>
</comment>
<dbReference type="EMBL" id="GBEZ01017082">
    <property type="protein sequence ID" value="JAC69224.1"/>
    <property type="molecule type" value="Transcribed_RNA"/>
</dbReference>
<dbReference type="GO" id="GO:0070286">
    <property type="term" value="P:axonemal dynein complex assembly"/>
    <property type="evidence" value="ECO:0007669"/>
    <property type="project" value="InterPro"/>
</dbReference>
<gene>
    <name evidence="4" type="ORF">TSPGSL018_6874</name>
</gene>
<accession>A0A061REL4</accession>
<dbReference type="PANTHER" id="PTHR21083:SF0">
    <property type="entry name" value="DYNEIN AXONEMAL ASSEMBLY FACTOR 6"/>
    <property type="match status" value="1"/>
</dbReference>
<dbReference type="GO" id="GO:0051087">
    <property type="term" value="F:protein-folding chaperone binding"/>
    <property type="evidence" value="ECO:0007669"/>
    <property type="project" value="InterPro"/>
</dbReference>
<feature type="domain" description="PIH1D1/2/3 CS-like" evidence="3">
    <location>
        <begin position="79"/>
        <end position="174"/>
    </location>
</feature>
<proteinExistence type="inferred from homology"/>
<dbReference type="CDD" id="cd00298">
    <property type="entry name" value="ACD_sHsps_p23-like"/>
    <property type="match status" value="1"/>
</dbReference>
<feature type="region of interest" description="Disordered" evidence="2">
    <location>
        <begin position="1"/>
        <end position="38"/>
    </location>
</feature>
<evidence type="ECO:0000256" key="1">
    <source>
        <dbReference type="ARBA" id="ARBA00008511"/>
    </source>
</evidence>
<evidence type="ECO:0000256" key="2">
    <source>
        <dbReference type="SAM" id="MobiDB-lite"/>
    </source>
</evidence>
<feature type="compositionally biased region" description="Low complexity" evidence="2">
    <location>
        <begin position="10"/>
        <end position="38"/>
    </location>
</feature>
<evidence type="ECO:0000313" key="4">
    <source>
        <dbReference type="EMBL" id="JAC69224.1"/>
    </source>
</evidence>
<dbReference type="InterPro" id="IPR026697">
    <property type="entry name" value="DNAAF6"/>
</dbReference>
<dbReference type="InterPro" id="IPR041442">
    <property type="entry name" value="PIH1D1/2/3_CS-like"/>
</dbReference>
<organism evidence="4">
    <name type="scientific">Tetraselmis sp. GSL018</name>
    <dbReference type="NCBI Taxonomy" id="582737"/>
    <lineage>
        <taxon>Eukaryota</taxon>
        <taxon>Viridiplantae</taxon>
        <taxon>Chlorophyta</taxon>
        <taxon>core chlorophytes</taxon>
        <taxon>Chlorodendrophyceae</taxon>
        <taxon>Chlorodendrales</taxon>
        <taxon>Chlorodendraceae</taxon>
        <taxon>Tetraselmis</taxon>
    </lineage>
</organism>
<reference evidence="4" key="1">
    <citation type="submission" date="2014-05" db="EMBL/GenBank/DDBJ databases">
        <title>The transcriptome of the halophilic microalga Tetraselmis sp. GSL018 isolated from the Great Salt Lake, Utah.</title>
        <authorList>
            <person name="Jinkerson R.E."/>
            <person name="D'Adamo S."/>
            <person name="Posewitz M.C."/>
        </authorList>
    </citation>
    <scope>NUCLEOTIDE SEQUENCE</scope>
    <source>
        <strain evidence="4">GSL018</strain>
    </source>
</reference>
<sequence length="179" mass="20179">MNTVARDLDSLSSLLVSSEDNGGQAQPTTQTPGTIGPAQLYDHVKVAPSKPLRDPKEIWHPDEVEDNVEDDLDDGRACPSYEFTYQQAVGTHDAFLGLSDKDPSSTQCEEIVLRVELPGVDSIREIDLELKPTHVKLFSPKYKLTTYLPHKIDEDRSKAEWDAQKMVLRVVMRIVREDF</sequence>